<proteinExistence type="predicted"/>
<protein>
    <submittedName>
        <fullName evidence="2">Peptidase C39 family protein</fullName>
    </submittedName>
</protein>
<keyword evidence="3" id="KW-1185">Reference proteome</keyword>
<dbReference type="Gene3D" id="3.90.70.10">
    <property type="entry name" value="Cysteine proteinases"/>
    <property type="match status" value="1"/>
</dbReference>
<accession>A0A4P7GNC4</accession>
<dbReference type="InterPro" id="IPR039564">
    <property type="entry name" value="Peptidase_C39-like"/>
</dbReference>
<reference evidence="2 3" key="1">
    <citation type="submission" date="2019-03" db="EMBL/GenBank/DDBJ databases">
        <title>Three New Species of Nocardioides, Nocardioides euryhalodurans sp. nov., Nocardioides seonyuensis sp. nov. and Nocardioides eburneoflavus sp. nov., Iolated from Soil.</title>
        <authorList>
            <person name="Roh S.G."/>
            <person name="Lee C."/>
            <person name="Kim M.-K."/>
            <person name="Kim S.B."/>
        </authorList>
    </citation>
    <scope>NUCLEOTIDE SEQUENCE [LARGE SCALE GENOMIC DNA]</scope>
    <source>
        <strain evidence="2 3">MMS17-SY117</strain>
    </source>
</reference>
<name>A0A4P7GNC4_9ACTN</name>
<dbReference type="KEGG" id="noy:EXE57_15045"/>
<organism evidence="2 3">
    <name type="scientific">Nocardioides euryhalodurans</name>
    <dbReference type="NCBI Taxonomy" id="2518370"/>
    <lineage>
        <taxon>Bacteria</taxon>
        <taxon>Bacillati</taxon>
        <taxon>Actinomycetota</taxon>
        <taxon>Actinomycetes</taxon>
        <taxon>Propionibacteriales</taxon>
        <taxon>Nocardioidaceae</taxon>
        <taxon>Nocardioides</taxon>
    </lineage>
</organism>
<evidence type="ECO:0000313" key="3">
    <source>
        <dbReference type="Proteomes" id="UP000294894"/>
    </source>
</evidence>
<evidence type="ECO:0000313" key="2">
    <source>
        <dbReference type="EMBL" id="QBR93439.1"/>
    </source>
</evidence>
<sequence length="473" mass="50373">MPAFPSSRGTKSRTSRVAVSWSLRVTRLILGARGVPTTIGGGGHGCVTRGTGVAISPYPRAVSPRLIRTLLPGLALALAAPLLATTPAEAAPPRRKITYAEWRSSDLAAGTLAGAALRKGQVRITDPVATRTYGGDTYQVGRWTSPWSTPGFSLTELIASWQASTPGNSWIEIEVRGRRADGTRSSWDVLGRWAAGDGHVDRGTVNGQSDDLGSVATDTWRTSGVASWQLRVNLMKAGARSPGLRAVGAMASRLPDVNGVATSAPGRAARGVVLDVPSYSQMVHSGHYPRWGGGGQAWCSPTSTSMVLGHYGALPRPRTYRWVPDDHPQPWVDLAARRTFDHAYDGTGNWPFNTAYAAERTGGPAFVTRLKSLRQAERFIVRGIPLVASISFSAGELDGAPISSTNGHLLVIVGFRQNGDVVVNDPAAKTNAGVRRTYDRGQFEDVWLPTSGGLVYVITDAEHPLPGGKSPNW</sequence>
<dbReference type="OrthoDB" id="9789941at2"/>
<dbReference type="Pfam" id="PF13529">
    <property type="entry name" value="Peptidase_C39_2"/>
    <property type="match status" value="1"/>
</dbReference>
<dbReference type="EMBL" id="CP038267">
    <property type="protein sequence ID" value="QBR93439.1"/>
    <property type="molecule type" value="Genomic_DNA"/>
</dbReference>
<gene>
    <name evidence="2" type="ORF">EXE57_15045</name>
</gene>
<dbReference type="Proteomes" id="UP000294894">
    <property type="component" value="Chromosome"/>
</dbReference>
<feature type="domain" description="Peptidase C39-like" evidence="1">
    <location>
        <begin position="274"/>
        <end position="427"/>
    </location>
</feature>
<evidence type="ECO:0000259" key="1">
    <source>
        <dbReference type="Pfam" id="PF13529"/>
    </source>
</evidence>
<dbReference type="AlphaFoldDB" id="A0A4P7GNC4"/>